<dbReference type="EMBL" id="UINC01072667">
    <property type="protein sequence ID" value="SVC08469.1"/>
    <property type="molecule type" value="Genomic_DNA"/>
</dbReference>
<name>A0A382JA26_9ZZZZ</name>
<protein>
    <submittedName>
        <fullName evidence="1">Uncharacterized protein</fullName>
    </submittedName>
</protein>
<dbReference type="AlphaFoldDB" id="A0A382JA26"/>
<reference evidence="1" key="1">
    <citation type="submission" date="2018-05" db="EMBL/GenBank/DDBJ databases">
        <authorList>
            <person name="Lanie J.A."/>
            <person name="Ng W.-L."/>
            <person name="Kazmierczak K.M."/>
            <person name="Andrzejewski T.M."/>
            <person name="Davidsen T.M."/>
            <person name="Wayne K.J."/>
            <person name="Tettelin H."/>
            <person name="Glass J.I."/>
            <person name="Rusch D."/>
            <person name="Podicherti R."/>
            <person name="Tsui H.-C.T."/>
            <person name="Winkler M.E."/>
        </authorList>
    </citation>
    <scope>NUCLEOTIDE SEQUENCE</scope>
</reference>
<organism evidence="1">
    <name type="scientific">marine metagenome</name>
    <dbReference type="NCBI Taxonomy" id="408172"/>
    <lineage>
        <taxon>unclassified sequences</taxon>
        <taxon>metagenomes</taxon>
        <taxon>ecological metagenomes</taxon>
    </lineage>
</organism>
<gene>
    <name evidence="1" type="ORF">METZ01_LOCUS261323</name>
</gene>
<accession>A0A382JA26</accession>
<proteinExistence type="predicted"/>
<evidence type="ECO:0000313" key="1">
    <source>
        <dbReference type="EMBL" id="SVC08469.1"/>
    </source>
</evidence>
<sequence length="67" mass="7491">MVKLMIYVGLLVGAYYAGAEGLTHHEVIETVNSMIELVVSMKDDAHSVVERVREIVENSRSAWNKNS</sequence>